<evidence type="ECO:0000313" key="2">
    <source>
        <dbReference type="Proteomes" id="UP001515683"/>
    </source>
</evidence>
<proteinExistence type="predicted"/>
<dbReference type="EMBL" id="VWXF01000001">
    <property type="protein sequence ID" value="NIF20354.1"/>
    <property type="molecule type" value="Genomic_DNA"/>
</dbReference>
<reference evidence="1 2" key="1">
    <citation type="journal article" date="2019" name="bioRxiv">
        <title>Bacteria contribute to plant secondary compound degradation in a generalist herbivore system.</title>
        <authorList>
            <person name="Francoeur C.B."/>
            <person name="Khadempour L."/>
            <person name="Moreira-Soto R.D."/>
            <person name="Gotting K."/>
            <person name="Book A.J."/>
            <person name="Pinto-Tomas A.A."/>
            <person name="Keefover-Ring K."/>
            <person name="Currie C.R."/>
        </authorList>
    </citation>
    <scope>NUCLEOTIDE SEQUENCE [LARGE SCALE GENOMIC DNA]</scope>
    <source>
        <strain evidence="1">Acro-835</strain>
    </source>
</reference>
<sequence length="585" mass="66382">MSKVSCHLDNQQFLPLYVPFSVLPFAEAKSVWRNPACPPPWPDDSIENDRVMDEKMAVYWGIATPDEAIFQRHAFKEVEGEVAWAEAYGGSLIGANGGGGRVGIFRGVQIKGIGKTPMVGKDTNIQHSYGALLLEQALTEALYSNLVQQILPYGCAQVHGVIATGVRIRFNDPVMRNWRENADAALLLRQPCLRPAHFLRAEFYIPWKHQPELMDDTQRIRQLYQELSSLSRGHLAFEQMLFNFLARCASQFAVARSSRLIHGTLSPSNLTMDGRWLDLMSTSILPTGANFKPAPDSPAFFAEYQMPLEIALEMVYLYNKINDSKVDAGQFMTFYEHQWKQQKLAASLEMLGLTPGVLRQYKSHFASLYTIAAATERVLTLDKKIRSGWAEVDTRDNNDCEYANPDNDRLWQLLCGLYGVISHSLSGEFNQLLTAEWDECQKLAQGTSDYSYSAMKISRFLRAGKRLLFSPCFYRTRIDNQARHYAEADLSEAKLWLDEQLHTINTIYEKNAETVTLVALPTLRLIYQLKDEWYQLYLDNKFIRTDNTEDLVKVLIQACPDGLVQHGYDFLPGCLALLRAAGRIS</sequence>
<dbReference type="RefSeq" id="WP_167012324.1">
    <property type="nucleotide sequence ID" value="NZ_VWXF01000001.1"/>
</dbReference>
<gene>
    <name evidence="1" type="ORF">F3J40_01805</name>
</gene>
<keyword evidence="2" id="KW-1185">Reference proteome</keyword>
<dbReference type="Proteomes" id="UP001515683">
    <property type="component" value="Unassembled WGS sequence"/>
</dbReference>
<organism evidence="1 2">
    <name type="scientific">Candidatus Pantoea multigeneris</name>
    <dbReference type="NCBI Taxonomy" id="2608357"/>
    <lineage>
        <taxon>Bacteria</taxon>
        <taxon>Pseudomonadati</taxon>
        <taxon>Pseudomonadota</taxon>
        <taxon>Gammaproteobacteria</taxon>
        <taxon>Enterobacterales</taxon>
        <taxon>Erwiniaceae</taxon>
        <taxon>Pantoea</taxon>
    </lineage>
</organism>
<accession>A0ABX0RA60</accession>
<comment type="caution">
    <text evidence="1">The sequence shown here is derived from an EMBL/GenBank/DDBJ whole genome shotgun (WGS) entry which is preliminary data.</text>
</comment>
<evidence type="ECO:0000313" key="1">
    <source>
        <dbReference type="EMBL" id="NIF20354.1"/>
    </source>
</evidence>
<protein>
    <submittedName>
        <fullName evidence="1">Uncharacterized protein</fullName>
    </submittedName>
</protein>
<name>A0ABX0RA60_9GAMM</name>